<dbReference type="PANTHER" id="PTHR35630:SF1">
    <property type="entry name" value="LEGUMINOSIN GROUP486 SECRETED PEPTIDE"/>
    <property type="match status" value="1"/>
</dbReference>
<sequence length="130" mass="14639">MANHSLFSLALVIYFICAAEYVRSSNVNIELTNGLPEKYAAVPLDILIKSQTKAVDERVVKLGESFKWSVTPDSIYYVRGVLGNKFASVHGFEPGRDAGHATVFWLVKEDGFYLSYDNASWNKVEPWETE</sequence>
<evidence type="ECO:0000313" key="3">
    <source>
        <dbReference type="Proteomes" id="UP000288805"/>
    </source>
</evidence>
<keyword evidence="1" id="KW-0732">Signal</keyword>
<organism evidence="2 3">
    <name type="scientific">Vitis vinifera</name>
    <name type="common">Grape</name>
    <dbReference type="NCBI Taxonomy" id="29760"/>
    <lineage>
        <taxon>Eukaryota</taxon>
        <taxon>Viridiplantae</taxon>
        <taxon>Streptophyta</taxon>
        <taxon>Embryophyta</taxon>
        <taxon>Tracheophyta</taxon>
        <taxon>Spermatophyta</taxon>
        <taxon>Magnoliopsida</taxon>
        <taxon>eudicotyledons</taxon>
        <taxon>Gunneridae</taxon>
        <taxon>Pentapetalae</taxon>
        <taxon>rosids</taxon>
        <taxon>Vitales</taxon>
        <taxon>Vitaceae</taxon>
        <taxon>Viteae</taxon>
        <taxon>Vitis</taxon>
    </lineage>
</organism>
<gene>
    <name evidence="2" type="ORF">CK203_044996</name>
</gene>
<reference evidence="2 3" key="1">
    <citation type="journal article" date="2018" name="PLoS Genet.">
        <title>Population sequencing reveals clonal diversity and ancestral inbreeding in the grapevine cultivar Chardonnay.</title>
        <authorList>
            <person name="Roach M.J."/>
            <person name="Johnson D.L."/>
            <person name="Bohlmann J."/>
            <person name="van Vuuren H.J."/>
            <person name="Jones S.J."/>
            <person name="Pretorius I.S."/>
            <person name="Schmidt S.A."/>
            <person name="Borneman A.R."/>
        </authorList>
    </citation>
    <scope>NUCLEOTIDE SEQUENCE [LARGE SCALE GENOMIC DNA]</scope>
    <source>
        <strain evidence="3">cv. Chardonnay</strain>
        <tissue evidence="2">Leaf</tissue>
    </source>
</reference>
<evidence type="ECO:0008006" key="4">
    <source>
        <dbReference type="Google" id="ProtNLM"/>
    </source>
</evidence>
<dbReference type="AlphaFoldDB" id="A0A438HWP1"/>
<comment type="caution">
    <text evidence="2">The sequence shown here is derived from an EMBL/GenBank/DDBJ whole genome shotgun (WGS) entry which is preliminary data.</text>
</comment>
<name>A0A438HWP1_VITVI</name>
<evidence type="ECO:0000313" key="2">
    <source>
        <dbReference type="EMBL" id="RVW88866.1"/>
    </source>
</evidence>
<proteinExistence type="predicted"/>
<dbReference type="PANTHER" id="PTHR35630">
    <property type="entry name" value="LEGUMINOSIN GROUP486 SECRETED PEPTIDE"/>
    <property type="match status" value="1"/>
</dbReference>
<protein>
    <recommendedName>
        <fullName evidence="4">S-protein homolog</fullName>
    </recommendedName>
</protein>
<dbReference type="EMBL" id="QGNW01000169">
    <property type="protein sequence ID" value="RVW88866.1"/>
    <property type="molecule type" value="Genomic_DNA"/>
</dbReference>
<feature type="chain" id="PRO_5019484965" description="S-protein homolog" evidence="1">
    <location>
        <begin position="25"/>
        <end position="130"/>
    </location>
</feature>
<accession>A0A438HWP1</accession>
<feature type="signal peptide" evidence="1">
    <location>
        <begin position="1"/>
        <end position="24"/>
    </location>
</feature>
<dbReference type="Proteomes" id="UP000288805">
    <property type="component" value="Unassembled WGS sequence"/>
</dbReference>
<evidence type="ECO:0000256" key="1">
    <source>
        <dbReference type="SAM" id="SignalP"/>
    </source>
</evidence>